<evidence type="ECO:0000259" key="4">
    <source>
        <dbReference type="PROSITE" id="PS51898"/>
    </source>
</evidence>
<gene>
    <name evidence="5" type="ORF">ACFSJE_08080</name>
</gene>
<accession>A0ABW4Y0R6</accession>
<keyword evidence="6" id="KW-1185">Reference proteome</keyword>
<dbReference type="InterPro" id="IPR035386">
    <property type="entry name" value="Arm-DNA-bind_5"/>
</dbReference>
<keyword evidence="3" id="KW-0233">DNA recombination</keyword>
<dbReference type="SUPFAM" id="SSF56349">
    <property type="entry name" value="DNA breaking-rejoining enzymes"/>
    <property type="match status" value="1"/>
</dbReference>
<dbReference type="PANTHER" id="PTHR30349">
    <property type="entry name" value="PHAGE INTEGRASE-RELATED"/>
    <property type="match status" value="1"/>
</dbReference>
<comment type="similarity">
    <text evidence="1">Belongs to the 'phage' integrase family.</text>
</comment>
<reference evidence="6" key="1">
    <citation type="journal article" date="2019" name="Int. J. Syst. Evol. Microbiol.">
        <title>The Global Catalogue of Microorganisms (GCM) 10K type strain sequencing project: providing services to taxonomists for standard genome sequencing and annotation.</title>
        <authorList>
            <consortium name="The Broad Institute Genomics Platform"/>
            <consortium name="The Broad Institute Genome Sequencing Center for Infectious Disease"/>
            <person name="Wu L."/>
            <person name="Ma J."/>
        </authorList>
    </citation>
    <scope>NUCLEOTIDE SEQUENCE [LARGE SCALE GENOMIC DNA]</scope>
    <source>
        <strain evidence="6">JCM 3389</strain>
    </source>
</reference>
<evidence type="ECO:0000313" key="5">
    <source>
        <dbReference type="EMBL" id="MFD2099724.1"/>
    </source>
</evidence>
<evidence type="ECO:0000256" key="1">
    <source>
        <dbReference type="ARBA" id="ARBA00008857"/>
    </source>
</evidence>
<dbReference type="Pfam" id="PF00589">
    <property type="entry name" value="Phage_integrase"/>
    <property type="match status" value="1"/>
</dbReference>
<dbReference type="PROSITE" id="PS51898">
    <property type="entry name" value="TYR_RECOMBINASE"/>
    <property type="match status" value="1"/>
</dbReference>
<evidence type="ECO:0000313" key="6">
    <source>
        <dbReference type="Proteomes" id="UP001597342"/>
    </source>
</evidence>
<dbReference type="InterPro" id="IPR013762">
    <property type="entry name" value="Integrase-like_cat_sf"/>
</dbReference>
<feature type="domain" description="Tyr recombinase" evidence="4">
    <location>
        <begin position="261"/>
        <end position="487"/>
    </location>
</feature>
<dbReference type="Pfam" id="PF17293">
    <property type="entry name" value="Arm-DNA-bind_5"/>
    <property type="match status" value="1"/>
</dbReference>
<name>A0ABW4Y0R6_9FLAO</name>
<dbReference type="Gene3D" id="1.10.150.130">
    <property type="match status" value="1"/>
</dbReference>
<sequence length="551" mass="66093">MGLYPRLDYKKSKKDTTKDDEVRVVIDYYYNGERTKITTGVSCLVKDWDENWRKKPSKKPIRTTDREHRGKNLLIQNKLDEINGVVLTIQKQDKEPVVPLVKSYLRKERKERKEGTQREIHFLPLLVEYENYIKSEHYENRESTRRWVLSCIKQIIEYTTYYQNKNNTLLFPDELDRDWVYGFIKWSFDSKGLKPSTIKKRVKVLSHFSNWSKEKYNTTFQIRKPKKVFLGTDENLDIVFLTRDEVVKLYKYKGFDEENPEHVKILTKEKRLTYMEDRWVHSKEGEKSRTYTTFEVYKDMLVFLVNVGCRWGDLVDMKVGDLVYDKVVDKEQGFTVGYFSYYMGKIKNQRNMVKVPRNKITFEIYKKYSTGKNLEHHIFPRTRYGNSITNQKFNNYIKEVCRIVGLNRKVKKTEWNLNGEEIKDSTEYLSLHEVVSSHIGRKTFIRTHIQKGTPIRTIMKMTGHKSRKVFDGYYEILDEDIKYKNDDLFSEMIVEENKSLKTQKVKPQQKTTSPFSKEKEQEIEKLKYSLDKEWITQEKYDELFQKMIIGE</sequence>
<dbReference type="InterPro" id="IPR011010">
    <property type="entry name" value="DNA_brk_join_enz"/>
</dbReference>
<dbReference type="RefSeq" id="WP_379830480.1">
    <property type="nucleotide sequence ID" value="NZ_JBHUHU010000003.1"/>
</dbReference>
<keyword evidence="2" id="KW-0238">DNA-binding</keyword>
<comment type="caution">
    <text evidence="5">The sequence shown here is derived from an EMBL/GenBank/DDBJ whole genome shotgun (WGS) entry which is preliminary data.</text>
</comment>
<protein>
    <submittedName>
        <fullName evidence="5">Tyrosine-type recombinase/integrase</fullName>
    </submittedName>
</protein>
<dbReference type="InterPro" id="IPR050090">
    <property type="entry name" value="Tyrosine_recombinase_XerCD"/>
</dbReference>
<dbReference type="EMBL" id="JBHUHU010000003">
    <property type="protein sequence ID" value="MFD2099724.1"/>
    <property type="molecule type" value="Genomic_DNA"/>
</dbReference>
<organism evidence="5 6">
    <name type="scientific">Flagellimonas iocasae</name>
    <dbReference type="NCBI Taxonomy" id="2055905"/>
    <lineage>
        <taxon>Bacteria</taxon>
        <taxon>Pseudomonadati</taxon>
        <taxon>Bacteroidota</taxon>
        <taxon>Flavobacteriia</taxon>
        <taxon>Flavobacteriales</taxon>
        <taxon>Flavobacteriaceae</taxon>
        <taxon>Flagellimonas</taxon>
    </lineage>
</organism>
<dbReference type="InterPro" id="IPR002104">
    <property type="entry name" value="Integrase_catalytic"/>
</dbReference>
<dbReference type="PANTHER" id="PTHR30349:SF41">
    <property type="entry name" value="INTEGRASE_RECOMBINASE PROTEIN MJ0367-RELATED"/>
    <property type="match status" value="1"/>
</dbReference>
<evidence type="ECO:0000256" key="3">
    <source>
        <dbReference type="ARBA" id="ARBA00023172"/>
    </source>
</evidence>
<evidence type="ECO:0000256" key="2">
    <source>
        <dbReference type="ARBA" id="ARBA00023125"/>
    </source>
</evidence>
<dbReference type="InterPro" id="IPR010998">
    <property type="entry name" value="Integrase_recombinase_N"/>
</dbReference>
<proteinExistence type="inferred from homology"/>
<dbReference type="Proteomes" id="UP001597342">
    <property type="component" value="Unassembled WGS sequence"/>
</dbReference>
<dbReference type="Gene3D" id="1.10.443.10">
    <property type="entry name" value="Intergrase catalytic core"/>
    <property type="match status" value="1"/>
</dbReference>